<keyword evidence="3" id="KW-0949">S-adenosyl-L-methionine</keyword>
<name>A0ABW4N2Z0_9CAUL</name>
<dbReference type="GO" id="GO:0032259">
    <property type="term" value="P:methylation"/>
    <property type="evidence" value="ECO:0007669"/>
    <property type="project" value="UniProtKB-KW"/>
</dbReference>
<evidence type="ECO:0000256" key="1">
    <source>
        <dbReference type="ARBA" id="ARBA00022603"/>
    </source>
</evidence>
<dbReference type="Proteomes" id="UP001597237">
    <property type="component" value="Unassembled WGS sequence"/>
</dbReference>
<keyword evidence="6" id="KW-1185">Reference proteome</keyword>
<keyword evidence="2 5" id="KW-0808">Transferase</keyword>
<dbReference type="CDD" id="cd02440">
    <property type="entry name" value="AdoMet_MTases"/>
    <property type="match status" value="1"/>
</dbReference>
<evidence type="ECO:0000256" key="3">
    <source>
        <dbReference type="ARBA" id="ARBA00022691"/>
    </source>
</evidence>
<reference evidence="6" key="1">
    <citation type="journal article" date="2019" name="Int. J. Syst. Evol. Microbiol.">
        <title>The Global Catalogue of Microorganisms (GCM) 10K type strain sequencing project: providing services to taxonomists for standard genome sequencing and annotation.</title>
        <authorList>
            <consortium name="The Broad Institute Genomics Platform"/>
            <consortium name="The Broad Institute Genome Sequencing Center for Infectious Disease"/>
            <person name="Wu L."/>
            <person name="Ma J."/>
        </authorList>
    </citation>
    <scope>NUCLEOTIDE SEQUENCE [LARGE SCALE GENOMIC DNA]</scope>
    <source>
        <strain evidence="6">DFY28</strain>
    </source>
</reference>
<dbReference type="SUPFAM" id="SSF53335">
    <property type="entry name" value="S-adenosyl-L-methionine-dependent methyltransferases"/>
    <property type="match status" value="1"/>
</dbReference>
<accession>A0ABW4N2Z0</accession>
<dbReference type="InterPro" id="IPR029063">
    <property type="entry name" value="SAM-dependent_MTases_sf"/>
</dbReference>
<comment type="caution">
    <text evidence="5">The sequence shown here is derived from an EMBL/GenBank/DDBJ whole genome shotgun (WGS) entry which is preliminary data.</text>
</comment>
<feature type="signal peptide" evidence="4">
    <location>
        <begin position="1"/>
        <end position="23"/>
    </location>
</feature>
<evidence type="ECO:0000313" key="6">
    <source>
        <dbReference type="Proteomes" id="UP001597237"/>
    </source>
</evidence>
<feature type="chain" id="PRO_5046519205" evidence="4">
    <location>
        <begin position="24"/>
        <end position="207"/>
    </location>
</feature>
<gene>
    <name evidence="5" type="ORF">ACFSC0_12665</name>
</gene>
<protein>
    <submittedName>
        <fullName evidence="5">O-methyltransferase</fullName>
        <ecNumber evidence="5">2.1.1.-</ecNumber>
    </submittedName>
</protein>
<dbReference type="PANTHER" id="PTHR43836">
    <property type="entry name" value="CATECHOL O-METHYLTRANSFERASE 1-RELATED"/>
    <property type="match status" value="1"/>
</dbReference>
<dbReference type="Pfam" id="PF01596">
    <property type="entry name" value="Methyltransf_3"/>
    <property type="match status" value="1"/>
</dbReference>
<dbReference type="GO" id="GO:0008168">
    <property type="term" value="F:methyltransferase activity"/>
    <property type="evidence" value="ECO:0007669"/>
    <property type="project" value="UniProtKB-KW"/>
</dbReference>
<dbReference type="PANTHER" id="PTHR43836:SF2">
    <property type="entry name" value="CATECHOL O-METHYLTRANSFERASE 1-RELATED"/>
    <property type="match status" value="1"/>
</dbReference>
<dbReference type="PROSITE" id="PS51682">
    <property type="entry name" value="SAM_OMT_I"/>
    <property type="match status" value="1"/>
</dbReference>
<proteinExistence type="predicted"/>
<evidence type="ECO:0000256" key="4">
    <source>
        <dbReference type="SAM" id="SignalP"/>
    </source>
</evidence>
<evidence type="ECO:0000313" key="5">
    <source>
        <dbReference type="EMBL" id="MFD1784252.1"/>
    </source>
</evidence>
<organism evidence="5 6">
    <name type="scientific">Phenylobacterium terrae</name>
    <dbReference type="NCBI Taxonomy" id="2665495"/>
    <lineage>
        <taxon>Bacteria</taxon>
        <taxon>Pseudomonadati</taxon>
        <taxon>Pseudomonadota</taxon>
        <taxon>Alphaproteobacteria</taxon>
        <taxon>Caulobacterales</taxon>
        <taxon>Caulobacteraceae</taxon>
        <taxon>Phenylobacterium</taxon>
    </lineage>
</organism>
<keyword evidence="1 5" id="KW-0489">Methyltransferase</keyword>
<evidence type="ECO:0000256" key="2">
    <source>
        <dbReference type="ARBA" id="ARBA00022679"/>
    </source>
</evidence>
<dbReference type="Gene3D" id="3.40.50.150">
    <property type="entry name" value="Vaccinia Virus protein VP39"/>
    <property type="match status" value="1"/>
</dbReference>
<dbReference type="InterPro" id="IPR002935">
    <property type="entry name" value="SAM_O-MeTrfase"/>
</dbReference>
<keyword evidence="4" id="KW-0732">Signal</keyword>
<dbReference type="EMBL" id="JBHUEY010000001">
    <property type="protein sequence ID" value="MFD1784252.1"/>
    <property type="molecule type" value="Genomic_DNA"/>
</dbReference>
<sequence length="207" mass="22096">MRALLSAVALLAASLPAAACAQAAPAVEDGRVAAVMAELEANRGMGVPRPDGQALKELVEEIGARRAVEIGTFRGYSGLWLALGLRKTGGTLTTYEIDPETAEVARRNFERAGVSDLVTIVVGDAHQEVTKLSGPIDLVFIDADKEGYLDYLEKLLPKVRKGGAIVAHNVRYPTPDPGFIRAIETDPRLSTTYINMDGPGLSVSRVR</sequence>
<dbReference type="EC" id="2.1.1.-" evidence="5"/>
<dbReference type="RefSeq" id="WP_377283796.1">
    <property type="nucleotide sequence ID" value="NZ_JBHRSI010000009.1"/>
</dbReference>